<evidence type="ECO:0000313" key="1">
    <source>
        <dbReference type="EMBL" id="UXN57336.1"/>
    </source>
</evidence>
<name>A0ACD4CUR9_9HYPH</name>
<keyword evidence="2" id="KW-1185">Reference proteome</keyword>
<organism evidence="1 2">
    <name type="scientific">Phyllobacterium zundukense</name>
    <dbReference type="NCBI Taxonomy" id="1867719"/>
    <lineage>
        <taxon>Bacteria</taxon>
        <taxon>Pseudomonadati</taxon>
        <taxon>Pseudomonadota</taxon>
        <taxon>Alphaproteobacteria</taxon>
        <taxon>Hyphomicrobiales</taxon>
        <taxon>Phyllobacteriaceae</taxon>
        <taxon>Phyllobacterium</taxon>
    </lineage>
</organism>
<reference evidence="1" key="1">
    <citation type="submission" date="2022-09" db="EMBL/GenBank/DDBJ databases">
        <title>Interaction between co-microsymbionts with complementary sets of symbiotic genes in legume-rhizobium systems.</title>
        <authorList>
            <person name="Safronova V."/>
            <person name="Sazanova A."/>
            <person name="Afonin A."/>
            <person name="Chirak E."/>
        </authorList>
    </citation>
    <scope>NUCLEOTIDE SEQUENCE</scope>
    <source>
        <strain evidence="1">A18/3m</strain>
    </source>
</reference>
<evidence type="ECO:0000313" key="2">
    <source>
        <dbReference type="Proteomes" id="UP001061991"/>
    </source>
</evidence>
<dbReference type="EMBL" id="CP104969">
    <property type="protein sequence ID" value="UXN57336.1"/>
    <property type="molecule type" value="Genomic_DNA"/>
</dbReference>
<gene>
    <name evidence="1" type="ORF">N8E88_00885</name>
</gene>
<accession>A0ACD4CUR9</accession>
<sequence length="70" mass="7926">MDVVDLVLTICLISNPASCREERLHFENRGGGLNNCMLLAPTEIAKWSGDHPNVKVIRWKCDYPSKDIEL</sequence>
<dbReference type="Proteomes" id="UP001061991">
    <property type="component" value="Plasmid p_unnamed4"/>
</dbReference>
<proteinExistence type="predicted"/>
<geneLocation type="plasmid" evidence="1 2">
    <name>p_unnamed4</name>
</geneLocation>
<protein>
    <submittedName>
        <fullName evidence="1">Uncharacterized protein</fullName>
    </submittedName>
</protein>
<keyword evidence="1" id="KW-0614">Plasmid</keyword>